<feature type="compositionally biased region" description="Low complexity" evidence="1">
    <location>
        <begin position="265"/>
        <end position="274"/>
    </location>
</feature>
<dbReference type="RefSeq" id="WP_106359138.1">
    <property type="nucleotide sequence ID" value="NZ_PVTP01000015.1"/>
</dbReference>
<dbReference type="Pfam" id="PF13717">
    <property type="entry name" value="Zn_ribbon_4"/>
    <property type="match status" value="1"/>
</dbReference>
<evidence type="ECO:0000256" key="1">
    <source>
        <dbReference type="SAM" id="MobiDB-lite"/>
    </source>
</evidence>
<keyword evidence="2" id="KW-1133">Transmembrane helix</keyword>
<organism evidence="4 5">
    <name type="scientific">Yoonia maritima</name>
    <dbReference type="NCBI Taxonomy" id="1435347"/>
    <lineage>
        <taxon>Bacteria</taxon>
        <taxon>Pseudomonadati</taxon>
        <taxon>Pseudomonadota</taxon>
        <taxon>Alphaproteobacteria</taxon>
        <taxon>Rhodobacterales</taxon>
        <taxon>Paracoccaceae</taxon>
        <taxon>Yoonia</taxon>
    </lineage>
</organism>
<dbReference type="AlphaFoldDB" id="A0A2T0VTX4"/>
<keyword evidence="2" id="KW-0812">Transmembrane</keyword>
<keyword evidence="2" id="KW-0472">Membrane</keyword>
<gene>
    <name evidence="4" type="ORF">CLV80_11540</name>
</gene>
<feature type="transmembrane region" description="Helical" evidence="2">
    <location>
        <begin position="199"/>
        <end position="217"/>
    </location>
</feature>
<evidence type="ECO:0000256" key="2">
    <source>
        <dbReference type="SAM" id="Phobius"/>
    </source>
</evidence>
<sequence length="283" mass="30303">MRLICPKCNAQYDIASDAIPEGGRDVQCSSCSHTWFQTEQTPPAASTVVPTPPPAPVSSPASDVEAAITKRKPLDSSIADILRQEAARENTGGLAPTPTPDAPAQQDIREPALTRPAETINKDETRRRISMMAAEDTTTPATVAAAATGAVAAAANMRSVPSIDEINEQLRARSQNGDGSNLTEVEQQEVAQRRGFRRGFTLMLLLLAILIAPYFFADKIIDQLPQLADPMESYVEIVDNTRLWLNDQFQNARGLIEGFTGAEDATAPAVDTAPPSAPTAPPE</sequence>
<dbReference type="EMBL" id="PVTP01000015">
    <property type="protein sequence ID" value="PRY74799.1"/>
    <property type="molecule type" value="Genomic_DNA"/>
</dbReference>
<proteinExistence type="predicted"/>
<evidence type="ECO:0000259" key="3">
    <source>
        <dbReference type="Pfam" id="PF13717"/>
    </source>
</evidence>
<reference evidence="4 5" key="1">
    <citation type="submission" date="2018-03" db="EMBL/GenBank/DDBJ databases">
        <title>Genomic Encyclopedia of Archaeal and Bacterial Type Strains, Phase II (KMG-II): from individual species to whole genera.</title>
        <authorList>
            <person name="Goeker M."/>
        </authorList>
    </citation>
    <scope>NUCLEOTIDE SEQUENCE [LARGE SCALE GENOMIC DNA]</scope>
    <source>
        <strain evidence="4 5">DSM 101533</strain>
    </source>
</reference>
<evidence type="ECO:0000313" key="5">
    <source>
        <dbReference type="Proteomes" id="UP000238007"/>
    </source>
</evidence>
<comment type="caution">
    <text evidence="4">The sequence shown here is derived from an EMBL/GenBank/DDBJ whole genome shotgun (WGS) entry which is preliminary data.</text>
</comment>
<protein>
    <submittedName>
        <fullName evidence="4">Putative Zn finger-like uncharacterized protein</fullName>
    </submittedName>
</protein>
<feature type="region of interest" description="Disordered" evidence="1">
    <location>
        <begin position="89"/>
        <end position="126"/>
    </location>
</feature>
<feature type="domain" description="Zinc finger/thioredoxin putative" evidence="3">
    <location>
        <begin position="1"/>
        <end position="36"/>
    </location>
</feature>
<accession>A0A2T0VTX4</accession>
<dbReference type="OrthoDB" id="7159357at2"/>
<name>A0A2T0VTX4_9RHOB</name>
<dbReference type="NCBIfam" id="TIGR02098">
    <property type="entry name" value="MJ0042_CXXC"/>
    <property type="match status" value="1"/>
</dbReference>
<dbReference type="Proteomes" id="UP000238007">
    <property type="component" value="Unassembled WGS sequence"/>
</dbReference>
<evidence type="ECO:0000313" key="4">
    <source>
        <dbReference type="EMBL" id="PRY74799.1"/>
    </source>
</evidence>
<dbReference type="InterPro" id="IPR011723">
    <property type="entry name" value="Znf/thioredoxin_put"/>
</dbReference>
<keyword evidence="5" id="KW-1185">Reference proteome</keyword>
<feature type="region of interest" description="Disordered" evidence="1">
    <location>
        <begin position="264"/>
        <end position="283"/>
    </location>
</feature>